<dbReference type="AlphaFoldDB" id="A0A5D9C1Y9"/>
<reference evidence="1 2" key="1">
    <citation type="submission" date="2019-08" db="EMBL/GenBank/DDBJ databases">
        <authorList>
            <person name="Wang G."/>
            <person name="Xu Z."/>
        </authorList>
    </citation>
    <scope>NUCLEOTIDE SEQUENCE [LARGE SCALE GENOMIC DNA]</scope>
    <source>
        <strain evidence="1 2">ZX</strain>
    </source>
</reference>
<organism evidence="1 2">
    <name type="scientific">Sphingomonas montanisoli</name>
    <dbReference type="NCBI Taxonomy" id="2606412"/>
    <lineage>
        <taxon>Bacteria</taxon>
        <taxon>Pseudomonadati</taxon>
        <taxon>Pseudomonadota</taxon>
        <taxon>Alphaproteobacteria</taxon>
        <taxon>Sphingomonadales</taxon>
        <taxon>Sphingomonadaceae</taxon>
        <taxon>Sphingomonas</taxon>
    </lineage>
</organism>
<name>A0A5D9C1Y9_9SPHN</name>
<proteinExistence type="predicted"/>
<evidence type="ECO:0000313" key="2">
    <source>
        <dbReference type="Proteomes" id="UP000322077"/>
    </source>
</evidence>
<gene>
    <name evidence="1" type="ORF">FYJ91_17440</name>
</gene>
<keyword evidence="2" id="KW-1185">Reference proteome</keyword>
<comment type="caution">
    <text evidence="1">The sequence shown here is derived from an EMBL/GenBank/DDBJ whole genome shotgun (WGS) entry which is preliminary data.</text>
</comment>
<sequence>MALGFPMASRQKTRVSIAERISRPTPIIVLLVALCAGGVLWAQLERGAQRGVNPIDGSGSYEVSGVVVDIAARDAETARSAGWRAAQRQGWAMLWARTNGQPETAAPRLPDSTLDSIAGAIVVEHEQISAHRYIASLGVLFDRARTGELLGAKGAIRRSAPMLVIPIEWSGGAPISFELRNEWQKAWARFRSGNSPVDYVRVSGTGADPILLNAAQTRRPGRSWWRMLLDQYGAADIVVPEVSLQRQWPGGPVIGTFTARHGPDGKIIDSFTLRTETGDGLPAMLDKGAARIDAAYVRALQAGELRADPTLVVEDAPAVEEIPIDDVLGQLALAASTVVPIQVDTPDSVMLRSAEVALRGVTGITSVQTSSLALGGVSTFRVNFAGPLPALREQLISRGWQVEDAGGGLRIRRASAPPPPAPSAR</sequence>
<evidence type="ECO:0000313" key="1">
    <source>
        <dbReference type="EMBL" id="TZG25227.1"/>
    </source>
</evidence>
<dbReference type="Proteomes" id="UP000322077">
    <property type="component" value="Unassembled WGS sequence"/>
</dbReference>
<dbReference type="EMBL" id="VTOU01000004">
    <property type="protein sequence ID" value="TZG25227.1"/>
    <property type="molecule type" value="Genomic_DNA"/>
</dbReference>
<protein>
    <submittedName>
        <fullName evidence="1">Heavy-metal-associated domain-containing protein</fullName>
    </submittedName>
</protein>
<accession>A0A5D9C1Y9</accession>